<sequence>MKIKPTGIEGLIQIEPDIFQDERGFFLESYNVSRYNELGIKNNFVQDNHSII</sequence>
<accession>A0A382RJQ2</accession>
<evidence type="ECO:0008006" key="2">
    <source>
        <dbReference type="Google" id="ProtNLM"/>
    </source>
</evidence>
<dbReference type="EMBL" id="UINC01122233">
    <property type="protein sequence ID" value="SVC97919.1"/>
    <property type="molecule type" value="Genomic_DNA"/>
</dbReference>
<dbReference type="InterPro" id="IPR000888">
    <property type="entry name" value="RmlC-like"/>
</dbReference>
<gene>
    <name evidence="1" type="ORF">METZ01_LOCUS350773</name>
</gene>
<dbReference type="InterPro" id="IPR014710">
    <property type="entry name" value="RmlC-like_jellyroll"/>
</dbReference>
<dbReference type="GO" id="GO:0008830">
    <property type="term" value="F:dTDP-4-dehydrorhamnose 3,5-epimerase activity"/>
    <property type="evidence" value="ECO:0007669"/>
    <property type="project" value="InterPro"/>
</dbReference>
<reference evidence="1" key="1">
    <citation type="submission" date="2018-05" db="EMBL/GenBank/DDBJ databases">
        <authorList>
            <person name="Lanie J.A."/>
            <person name="Ng W.-L."/>
            <person name="Kazmierczak K.M."/>
            <person name="Andrzejewski T.M."/>
            <person name="Davidsen T.M."/>
            <person name="Wayne K.J."/>
            <person name="Tettelin H."/>
            <person name="Glass J.I."/>
            <person name="Rusch D."/>
            <person name="Podicherti R."/>
            <person name="Tsui H.-C.T."/>
            <person name="Winkler M.E."/>
        </authorList>
    </citation>
    <scope>NUCLEOTIDE SEQUENCE</scope>
</reference>
<dbReference type="SUPFAM" id="SSF51182">
    <property type="entry name" value="RmlC-like cupins"/>
    <property type="match status" value="1"/>
</dbReference>
<dbReference type="AlphaFoldDB" id="A0A382RJQ2"/>
<protein>
    <recommendedName>
        <fullName evidence="2">dTDP-4-dehydrorhamnose 3,5-epimerase</fullName>
    </recommendedName>
</protein>
<proteinExistence type="predicted"/>
<dbReference type="Pfam" id="PF00908">
    <property type="entry name" value="dTDP_sugar_isom"/>
    <property type="match status" value="1"/>
</dbReference>
<dbReference type="Gene3D" id="2.60.120.10">
    <property type="entry name" value="Jelly Rolls"/>
    <property type="match status" value="1"/>
</dbReference>
<organism evidence="1">
    <name type="scientific">marine metagenome</name>
    <dbReference type="NCBI Taxonomy" id="408172"/>
    <lineage>
        <taxon>unclassified sequences</taxon>
        <taxon>metagenomes</taxon>
        <taxon>ecological metagenomes</taxon>
    </lineage>
</organism>
<evidence type="ECO:0000313" key="1">
    <source>
        <dbReference type="EMBL" id="SVC97919.1"/>
    </source>
</evidence>
<name>A0A382RJQ2_9ZZZZ</name>
<dbReference type="InterPro" id="IPR011051">
    <property type="entry name" value="RmlC_Cupin_sf"/>
</dbReference>